<dbReference type="GO" id="GO:0016787">
    <property type="term" value="F:hydrolase activity"/>
    <property type="evidence" value="ECO:0007669"/>
    <property type="project" value="UniProtKB-KW"/>
</dbReference>
<evidence type="ECO:0000313" key="9">
    <source>
        <dbReference type="Proteomes" id="UP000087171"/>
    </source>
</evidence>
<keyword evidence="3" id="KW-0540">Nuclease</keyword>
<dbReference type="PANTHER" id="PTHR37984:SF5">
    <property type="entry name" value="PROTEIN NYNRIN-LIKE"/>
    <property type="match status" value="1"/>
</dbReference>
<organism evidence="9 10">
    <name type="scientific">Cicer arietinum</name>
    <name type="common">Chickpea</name>
    <name type="synonym">Garbanzo</name>
    <dbReference type="NCBI Taxonomy" id="3827"/>
    <lineage>
        <taxon>Eukaryota</taxon>
        <taxon>Viridiplantae</taxon>
        <taxon>Streptophyta</taxon>
        <taxon>Embryophyta</taxon>
        <taxon>Tracheophyta</taxon>
        <taxon>Spermatophyta</taxon>
        <taxon>Magnoliopsida</taxon>
        <taxon>eudicotyledons</taxon>
        <taxon>Gunneridae</taxon>
        <taxon>Pentapetalae</taxon>
        <taxon>rosids</taxon>
        <taxon>fabids</taxon>
        <taxon>Fabales</taxon>
        <taxon>Fabaceae</taxon>
        <taxon>Papilionoideae</taxon>
        <taxon>50 kb inversion clade</taxon>
        <taxon>NPAAA clade</taxon>
        <taxon>Hologalegina</taxon>
        <taxon>IRL clade</taxon>
        <taxon>Cicereae</taxon>
        <taxon>Cicer</taxon>
    </lineage>
</organism>
<keyword evidence="5" id="KW-0378">Hydrolase</keyword>
<feature type="domain" description="Integrase zinc-binding" evidence="8">
    <location>
        <begin position="147"/>
        <end position="187"/>
    </location>
</feature>
<proteinExistence type="predicted"/>
<dbReference type="Gene3D" id="1.10.340.70">
    <property type="match status" value="1"/>
</dbReference>
<dbReference type="PANTHER" id="PTHR37984">
    <property type="entry name" value="PROTEIN CBG26694"/>
    <property type="match status" value="1"/>
</dbReference>
<evidence type="ECO:0000256" key="5">
    <source>
        <dbReference type="ARBA" id="ARBA00022801"/>
    </source>
</evidence>
<dbReference type="GO" id="GO:0003964">
    <property type="term" value="F:RNA-directed DNA polymerase activity"/>
    <property type="evidence" value="ECO:0007669"/>
    <property type="project" value="UniProtKB-KW"/>
</dbReference>
<evidence type="ECO:0000256" key="6">
    <source>
        <dbReference type="ARBA" id="ARBA00022918"/>
    </source>
</evidence>
<sequence length="187" mass="21940">MKNKQVGAYASRNLKVHEKHYCTYVMELATISFALKIERHYLYGCNFDVLSDHKSLKYLFDQKELKGLKLLEDFRDLDLNLDSLMGKMQYGMIIVDNKLMNEIKGLQAIDEAIQGKRKLVETSKAPEFKMGPDNILRCNKCICVPDNTELRKTTLDEVHKRKLSIHPCTTNMYKDLKQRFWWLGMKK</sequence>
<evidence type="ECO:0000259" key="8">
    <source>
        <dbReference type="Pfam" id="PF17921"/>
    </source>
</evidence>
<dbReference type="PaxDb" id="3827-XP_004514865.1"/>
<evidence type="ECO:0000256" key="2">
    <source>
        <dbReference type="ARBA" id="ARBA00022695"/>
    </source>
</evidence>
<keyword evidence="6" id="KW-0695">RNA-directed DNA polymerase</keyword>
<dbReference type="KEGG" id="cam:113784490"/>
<keyword evidence="4" id="KW-0255">Endonuclease</keyword>
<dbReference type="Proteomes" id="UP000087171">
    <property type="component" value="Unplaced"/>
</dbReference>
<evidence type="ECO:0000256" key="3">
    <source>
        <dbReference type="ARBA" id="ARBA00022722"/>
    </source>
</evidence>
<keyword evidence="1" id="KW-0808">Transferase</keyword>
<dbReference type="GO" id="GO:0004519">
    <property type="term" value="F:endonuclease activity"/>
    <property type="evidence" value="ECO:0007669"/>
    <property type="project" value="UniProtKB-KW"/>
</dbReference>
<evidence type="ECO:0000259" key="7">
    <source>
        <dbReference type="Pfam" id="PF17917"/>
    </source>
</evidence>
<dbReference type="Pfam" id="PF17921">
    <property type="entry name" value="Integrase_H2C2"/>
    <property type="match status" value="1"/>
</dbReference>
<evidence type="ECO:0000256" key="1">
    <source>
        <dbReference type="ARBA" id="ARBA00022679"/>
    </source>
</evidence>
<feature type="domain" description="Reverse transcriptase RNase H-like" evidence="7">
    <location>
        <begin position="4"/>
        <end position="66"/>
    </location>
</feature>
<keyword evidence="2" id="KW-0548">Nucleotidyltransferase</keyword>
<dbReference type="InterPro" id="IPR043502">
    <property type="entry name" value="DNA/RNA_pol_sf"/>
</dbReference>
<name>A0A3Q7YBE7_CICAR</name>
<keyword evidence="9" id="KW-1185">Reference proteome</keyword>
<dbReference type="InterPro" id="IPR041373">
    <property type="entry name" value="RT_RNaseH"/>
</dbReference>
<dbReference type="SUPFAM" id="SSF56672">
    <property type="entry name" value="DNA/RNA polymerases"/>
    <property type="match status" value="1"/>
</dbReference>
<gene>
    <name evidence="10" type="primary">LOC113784490</name>
</gene>
<evidence type="ECO:0000313" key="10">
    <source>
        <dbReference type="RefSeq" id="XP_027186495.1"/>
    </source>
</evidence>
<dbReference type="InterPro" id="IPR050951">
    <property type="entry name" value="Retrovirus_Pol_polyprotein"/>
</dbReference>
<dbReference type="RefSeq" id="XP_027186495.1">
    <property type="nucleotide sequence ID" value="XM_027330694.1"/>
</dbReference>
<dbReference type="OrthoDB" id="1436461at2759"/>
<evidence type="ECO:0000256" key="4">
    <source>
        <dbReference type="ARBA" id="ARBA00022759"/>
    </source>
</evidence>
<dbReference type="InterPro" id="IPR041588">
    <property type="entry name" value="Integrase_H2C2"/>
</dbReference>
<reference evidence="10" key="1">
    <citation type="submission" date="2025-08" db="UniProtKB">
        <authorList>
            <consortium name="RefSeq"/>
        </authorList>
    </citation>
    <scope>IDENTIFICATION</scope>
    <source>
        <tissue evidence="10">Etiolated seedlings</tissue>
    </source>
</reference>
<dbReference type="AlphaFoldDB" id="A0A3Q7YBE7"/>
<dbReference type="Pfam" id="PF17917">
    <property type="entry name" value="RT_RNaseH"/>
    <property type="match status" value="1"/>
</dbReference>
<accession>A0A3Q7YBE7</accession>
<dbReference type="GeneID" id="113784490"/>
<protein>
    <submittedName>
        <fullName evidence="10">Uncharacterized protein LOC113784490</fullName>
    </submittedName>
</protein>